<dbReference type="PROSITE" id="PS50280">
    <property type="entry name" value="SET"/>
    <property type="match status" value="1"/>
</dbReference>
<dbReference type="InterPro" id="IPR046341">
    <property type="entry name" value="SET_dom_sf"/>
</dbReference>
<protein>
    <submittedName>
        <fullName evidence="3">Putative SET and MYND domain-containing protein 1 isoform X2</fullName>
        <ecNumber evidence="3">2.1.1.43</ecNumber>
    </submittedName>
</protein>
<dbReference type="EC" id="2.1.1.43" evidence="3"/>
<evidence type="ECO:0000313" key="4">
    <source>
        <dbReference type="Proteomes" id="UP000284403"/>
    </source>
</evidence>
<feature type="region of interest" description="Disordered" evidence="1">
    <location>
        <begin position="728"/>
        <end position="747"/>
    </location>
</feature>
<feature type="domain" description="SET" evidence="2">
    <location>
        <begin position="187"/>
        <end position="426"/>
    </location>
</feature>
<dbReference type="GO" id="GO:0008168">
    <property type="term" value="F:methyltransferase activity"/>
    <property type="evidence" value="ECO:0007669"/>
    <property type="project" value="UniProtKB-KW"/>
</dbReference>
<accession>A0A3R7PWQ2</accession>
<evidence type="ECO:0000256" key="1">
    <source>
        <dbReference type="SAM" id="MobiDB-lite"/>
    </source>
</evidence>
<dbReference type="InterPro" id="IPR050869">
    <property type="entry name" value="H3K4_H4K5_MeTrfase"/>
</dbReference>
<dbReference type="Gene3D" id="2.170.270.10">
    <property type="entry name" value="SET domain"/>
    <property type="match status" value="1"/>
</dbReference>
<feature type="compositionally biased region" description="Basic residues" evidence="1">
    <location>
        <begin position="728"/>
        <end position="737"/>
    </location>
</feature>
<keyword evidence="4" id="KW-1185">Reference proteome</keyword>
<organism evidence="3 4">
    <name type="scientific">Trypanosoma conorhini</name>
    <dbReference type="NCBI Taxonomy" id="83891"/>
    <lineage>
        <taxon>Eukaryota</taxon>
        <taxon>Discoba</taxon>
        <taxon>Euglenozoa</taxon>
        <taxon>Kinetoplastea</taxon>
        <taxon>Metakinetoplastina</taxon>
        <taxon>Trypanosomatida</taxon>
        <taxon>Trypanosomatidae</taxon>
        <taxon>Trypanosoma</taxon>
    </lineage>
</organism>
<proteinExistence type="predicted"/>
<sequence>MLDCRSTSLEQHLKDEKAAYSQLALLNIQSSALLDRFYREWCALESRRQVLLNELEHHSRAIREHRKQLELTLFPPEVRAWMRAALPEVEVWEEADAKLGAIYEPFSDTPCSTLPVTGKARAVFEQAIARQVVCWEEPSGAVAEYKERPAPSRLARVSPQPGVLLHSCFLPYRNPQTAELRRRAVGGDVVVMKSPEPSVGRVLVSMHVIRRGDPIMVEAPLFTSFTATGEGGGCREEFLPPAIRKAMSAVLRQSKVFAAQGWDTRLLRPFYEWLTELVFGEKREEFAQRWEELGCPVEDADPAFLSKFSGLAHFLWMSLPSSLASVLGSEERVLLFFVTLITNAINYGGDIVEEEGNVYTAANGVCVAPLNAGLGVFGGISLIEHSCQPNAVLVFRHGCTPESSIFAELRATRAIAVGERITIAYVPTFLPKAQRQKRLRDKFFFSCACEHCTTGSDTTRMMFAPGEPREEGVVMCPKGRGADWTLWSLRSRPSVHGLKELGKLYRYDDAHVLDAVRDETAFRQEMSATGMGGMDAVGVRAEVQQLTRVLHGEAKSNVSPLHHLFLLRALQLAAVANSNFSQLDAVTTESVLIFMRELLQELTEVVFLLPDWFIAELLIGETPTGVLTDDLGERLLGDSSHGRAATRQPWQERLTTHPLLHQHGTLLVSLLESYAALREEAGNTEAALNAWTACVILLRYGMCQGASERCLRAQLKALQCRQRQKRKNRSSSFKVRRKPCDRPIHTRNKEGSQTISILFFSSSLLVCFPLTSLLPHSLCW</sequence>
<feature type="compositionally biased region" description="Basic and acidic residues" evidence="1">
    <location>
        <begin position="738"/>
        <end position="747"/>
    </location>
</feature>
<dbReference type="PANTHER" id="PTHR12197">
    <property type="entry name" value="HISTONE-LYSINE N-METHYLTRANSFERASE SMYD"/>
    <property type="match status" value="1"/>
</dbReference>
<dbReference type="CDD" id="cd20071">
    <property type="entry name" value="SET_SMYD"/>
    <property type="match status" value="1"/>
</dbReference>
<dbReference type="EMBL" id="MKKU01000047">
    <property type="protein sequence ID" value="RNF26331.1"/>
    <property type="molecule type" value="Genomic_DNA"/>
</dbReference>
<dbReference type="OrthoDB" id="5945798at2759"/>
<keyword evidence="3" id="KW-0489">Methyltransferase</keyword>
<dbReference type="AlphaFoldDB" id="A0A3R7PWQ2"/>
<dbReference type="GO" id="GO:0032259">
    <property type="term" value="P:methylation"/>
    <property type="evidence" value="ECO:0007669"/>
    <property type="project" value="UniProtKB-KW"/>
</dbReference>
<dbReference type="InterPro" id="IPR001214">
    <property type="entry name" value="SET_dom"/>
</dbReference>
<dbReference type="GeneID" id="40315109"/>
<dbReference type="SUPFAM" id="SSF82199">
    <property type="entry name" value="SET domain"/>
    <property type="match status" value="1"/>
</dbReference>
<dbReference type="RefSeq" id="XP_029231537.1">
    <property type="nucleotide sequence ID" value="XM_029368436.1"/>
</dbReference>
<reference evidence="3 4" key="1">
    <citation type="journal article" date="2018" name="BMC Genomics">
        <title>Genomic comparison of Trypanosoma conorhini and Trypanosoma rangeli to Trypanosoma cruzi strains of high and low virulence.</title>
        <authorList>
            <person name="Bradwell K.R."/>
            <person name="Koparde V.N."/>
            <person name="Matveyev A.V."/>
            <person name="Serrano M.G."/>
            <person name="Alves J.M."/>
            <person name="Parikh H."/>
            <person name="Huang B."/>
            <person name="Lee V."/>
            <person name="Espinosa-Alvarez O."/>
            <person name="Ortiz P.A."/>
            <person name="Costa-Martins A.G."/>
            <person name="Teixeira M.M."/>
            <person name="Buck G.A."/>
        </authorList>
    </citation>
    <scope>NUCLEOTIDE SEQUENCE [LARGE SCALE GENOMIC DNA]</scope>
    <source>
        <strain evidence="3 4">025E</strain>
    </source>
</reference>
<dbReference type="Proteomes" id="UP000284403">
    <property type="component" value="Unassembled WGS sequence"/>
</dbReference>
<keyword evidence="3" id="KW-0808">Transferase</keyword>
<evidence type="ECO:0000313" key="3">
    <source>
        <dbReference type="EMBL" id="RNF26331.1"/>
    </source>
</evidence>
<name>A0A3R7PWQ2_9TRYP</name>
<evidence type="ECO:0000259" key="2">
    <source>
        <dbReference type="PROSITE" id="PS50280"/>
    </source>
</evidence>
<gene>
    <name evidence="3" type="ORF">Tco025E_01498</name>
</gene>
<comment type="caution">
    <text evidence="3">The sequence shown here is derived from an EMBL/GenBank/DDBJ whole genome shotgun (WGS) entry which is preliminary data.</text>
</comment>